<evidence type="ECO:0000313" key="3">
    <source>
        <dbReference type="EMBL" id="KEZ48982.1"/>
    </source>
</evidence>
<evidence type="ECO:0000256" key="2">
    <source>
        <dbReference type="SAM" id="MobiDB-lite"/>
    </source>
</evidence>
<keyword evidence="4" id="KW-1185">Reference proteome</keyword>
<dbReference type="OrthoDB" id="1730007at2"/>
<gene>
    <name evidence="3" type="ORF">GS18_0216345</name>
</gene>
<evidence type="ECO:0000256" key="1">
    <source>
        <dbReference type="ARBA" id="ARBA00044755"/>
    </source>
</evidence>
<dbReference type="AlphaFoldDB" id="A0A084GNS0"/>
<dbReference type="STRING" id="246786.GS18_0216345"/>
<feature type="compositionally biased region" description="Basic and acidic residues" evidence="2">
    <location>
        <begin position="1"/>
        <end position="11"/>
    </location>
</feature>
<dbReference type="Proteomes" id="UP000028549">
    <property type="component" value="Unassembled WGS sequence"/>
</dbReference>
<dbReference type="EMBL" id="JNVC02000013">
    <property type="protein sequence ID" value="KEZ48982.1"/>
    <property type="molecule type" value="Genomic_DNA"/>
</dbReference>
<proteinExistence type="inferred from homology"/>
<dbReference type="Pfam" id="PF04519">
    <property type="entry name" value="Bactofilin"/>
    <property type="match status" value="1"/>
</dbReference>
<sequence length="260" mass="27868">MEQATKRHDLKINGSGSAGGGQYEDVSISGSGKIHGDVECESLKIDGSGKVEGSVLAEQIKISGSSTLKGKIETKLLKVNGSTKFEETVSAEEFTVNGSAKMLKELTAGEFKVNGSAKVMGKIQAERVEVTGLLSASKDCEAESFRSSGVIHIGGLLSADQIEICMDHYSKVKEIGGETITVSVEKSFSLFRRLFRFLNSDPYLQTEVIEGDTIRLQNTKAKLVRGKDISIGENCEIGTVEYTGSLDVHPKAAVQESVKV</sequence>
<dbReference type="PANTHER" id="PTHR35024:SF4">
    <property type="entry name" value="POLYMER-FORMING CYTOSKELETAL PROTEIN"/>
    <property type="match status" value="1"/>
</dbReference>
<evidence type="ECO:0000313" key="4">
    <source>
        <dbReference type="Proteomes" id="UP000028549"/>
    </source>
</evidence>
<name>A0A084GNS0_METID</name>
<dbReference type="InterPro" id="IPR007607">
    <property type="entry name" value="BacA/B"/>
</dbReference>
<organism evidence="3 4">
    <name type="scientific">Metabacillus indicus</name>
    <name type="common">Bacillus indicus</name>
    <dbReference type="NCBI Taxonomy" id="246786"/>
    <lineage>
        <taxon>Bacteria</taxon>
        <taxon>Bacillati</taxon>
        <taxon>Bacillota</taxon>
        <taxon>Bacilli</taxon>
        <taxon>Bacillales</taxon>
        <taxon>Bacillaceae</taxon>
        <taxon>Metabacillus</taxon>
    </lineage>
</organism>
<dbReference type="PANTHER" id="PTHR35024">
    <property type="entry name" value="HYPOTHETICAL CYTOSOLIC PROTEIN"/>
    <property type="match status" value="1"/>
</dbReference>
<protein>
    <recommendedName>
        <fullName evidence="5">Cell shape determination protein CcmA</fullName>
    </recommendedName>
</protein>
<feature type="region of interest" description="Disordered" evidence="2">
    <location>
        <begin position="1"/>
        <end position="24"/>
    </location>
</feature>
<accession>A0A084GNS0</accession>
<evidence type="ECO:0008006" key="5">
    <source>
        <dbReference type="Google" id="ProtNLM"/>
    </source>
</evidence>
<comment type="caution">
    <text evidence="3">The sequence shown here is derived from an EMBL/GenBank/DDBJ whole genome shotgun (WGS) entry which is preliminary data.</text>
</comment>
<comment type="similarity">
    <text evidence="1">Belongs to the bactofilin family.</text>
</comment>
<dbReference type="RefSeq" id="WP_029283156.1">
    <property type="nucleotide sequence ID" value="NZ_JAXAWW010000005.1"/>
</dbReference>
<reference evidence="3 4" key="1">
    <citation type="journal article" date="2005" name="Int. J. Syst. Evol. Microbiol.">
        <title>Bacillus cibi sp. nov., isolated from jeotgal, a traditional Korean fermented seafood.</title>
        <authorList>
            <person name="Yoon J.H."/>
            <person name="Lee C.H."/>
            <person name="Oh T.K."/>
        </authorList>
    </citation>
    <scope>NUCLEOTIDE SEQUENCE [LARGE SCALE GENOMIC DNA]</scope>
    <source>
        <strain evidence="3 4">DSM 16189</strain>
    </source>
</reference>